<keyword evidence="3" id="KW-1003">Cell membrane</keyword>
<dbReference type="EMBL" id="FP565814">
    <property type="protein sequence ID" value="CBH23410.1"/>
    <property type="molecule type" value="Genomic_DNA"/>
</dbReference>
<dbReference type="Proteomes" id="UP000000933">
    <property type="component" value="Chromosome"/>
</dbReference>
<evidence type="ECO:0000256" key="2">
    <source>
        <dbReference type="ARBA" id="ARBA00006679"/>
    </source>
</evidence>
<evidence type="ECO:0008006" key="10">
    <source>
        <dbReference type="Google" id="ProtNLM"/>
    </source>
</evidence>
<dbReference type="HOGENOM" id="CLU_959393_0_0_10"/>
<feature type="transmembrane region" description="Helical" evidence="7">
    <location>
        <begin position="142"/>
        <end position="161"/>
    </location>
</feature>
<dbReference type="InterPro" id="IPR051907">
    <property type="entry name" value="DoxX-like_oxidoreductase"/>
</dbReference>
<keyword evidence="6 7" id="KW-0472">Membrane</keyword>
<dbReference type="AlphaFoldDB" id="D5H5V5"/>
<proteinExistence type="inferred from homology"/>
<dbReference type="PANTHER" id="PTHR33452:SF1">
    <property type="entry name" value="INNER MEMBRANE PROTEIN YPHA-RELATED"/>
    <property type="match status" value="1"/>
</dbReference>
<organism evidence="8 9">
    <name type="scientific">Salinibacter ruber (strain M8)</name>
    <dbReference type="NCBI Taxonomy" id="761659"/>
    <lineage>
        <taxon>Bacteria</taxon>
        <taxon>Pseudomonadati</taxon>
        <taxon>Rhodothermota</taxon>
        <taxon>Rhodothermia</taxon>
        <taxon>Rhodothermales</taxon>
        <taxon>Salinibacteraceae</taxon>
        <taxon>Salinibacter</taxon>
    </lineage>
</organism>
<dbReference type="GO" id="GO:0005886">
    <property type="term" value="C:plasma membrane"/>
    <property type="evidence" value="ECO:0007669"/>
    <property type="project" value="UniProtKB-SubCell"/>
</dbReference>
<evidence type="ECO:0000256" key="7">
    <source>
        <dbReference type="SAM" id="Phobius"/>
    </source>
</evidence>
<evidence type="ECO:0000313" key="8">
    <source>
        <dbReference type="EMBL" id="CBH23410.1"/>
    </source>
</evidence>
<feature type="transmembrane region" description="Helical" evidence="7">
    <location>
        <begin position="111"/>
        <end position="130"/>
    </location>
</feature>
<feature type="transmembrane region" description="Helical" evidence="7">
    <location>
        <begin position="49"/>
        <end position="67"/>
    </location>
</feature>
<sequence length="290" mass="32250">MKRRWRAAHKHPPSDDLFAPCVKCTVPAMSRYRDVVDWINEHRTVALDLVRVYLGIGLFVRGVLFAYESQGVGALVDLSAFSFASAALAHYVTFAHLVGGLLLAAGLLTRLAALVQIPILAGAVFLVHLEQGLLSANQSLEFSALVFVLLLIVFVFGPGEWSADRYVFEREPELQDEAPELWWRDEDFERKPGPEPTENGGGVAVASASATSTKEVLAERVDEEPCACGHDLTHPRVAVEPQYGWSAGFFFMLGVSAPLREVVFYCEECGTVMKRTRDPEVLRRYRWHTS</sequence>
<comment type="subcellular location">
    <subcellularLocation>
        <location evidence="1">Cell membrane</location>
        <topology evidence="1">Multi-pass membrane protein</topology>
    </subcellularLocation>
</comment>
<evidence type="ECO:0000256" key="5">
    <source>
        <dbReference type="ARBA" id="ARBA00022989"/>
    </source>
</evidence>
<dbReference type="PANTHER" id="PTHR33452">
    <property type="entry name" value="OXIDOREDUCTASE CATD-RELATED"/>
    <property type="match status" value="1"/>
</dbReference>
<gene>
    <name evidence="8" type="ordered locus">SRM_00489</name>
</gene>
<reference evidence="8 9" key="1">
    <citation type="journal article" date="2010" name="ISME J.">
        <title>Fine-scale evolution: genomic, phenotypic and ecological differentiation in two coexisting Salinibacter ruber strains.</title>
        <authorList>
            <person name="Pena A."/>
            <person name="Teeling H."/>
            <person name="Huerta-Cepas J."/>
            <person name="Santos F."/>
            <person name="Yarza P."/>
            <person name="Brito-Echeverria J."/>
            <person name="Lucio M."/>
            <person name="Schmitt-Kopplin P."/>
            <person name="Meseguer I."/>
            <person name="Schenowitz C."/>
            <person name="Dossat C."/>
            <person name="Barbe V."/>
            <person name="Dopazo J."/>
            <person name="Rossello-Mora R."/>
            <person name="Schuler M."/>
            <person name="Glockner F.O."/>
            <person name="Amann R."/>
            <person name="Gabaldon T."/>
            <person name="Anton J."/>
        </authorList>
    </citation>
    <scope>NUCLEOTIDE SEQUENCE [LARGE SCALE GENOMIC DNA]</scope>
    <source>
        <strain evidence="8 9">M8</strain>
    </source>
</reference>
<dbReference type="InterPro" id="IPR032808">
    <property type="entry name" value="DoxX"/>
</dbReference>
<keyword evidence="4 7" id="KW-0812">Transmembrane</keyword>
<evidence type="ECO:0000256" key="1">
    <source>
        <dbReference type="ARBA" id="ARBA00004651"/>
    </source>
</evidence>
<dbReference type="KEGG" id="srm:SRM_00489"/>
<name>D5H5V5_SALRM</name>
<feature type="transmembrane region" description="Helical" evidence="7">
    <location>
        <begin position="79"/>
        <end position="104"/>
    </location>
</feature>
<comment type="similarity">
    <text evidence="2">Belongs to the DoxX family.</text>
</comment>
<protein>
    <recommendedName>
        <fullName evidence="10">DoxX subfamily</fullName>
    </recommendedName>
</protein>
<evidence type="ECO:0000256" key="3">
    <source>
        <dbReference type="ARBA" id="ARBA00022475"/>
    </source>
</evidence>
<keyword evidence="5 7" id="KW-1133">Transmembrane helix</keyword>
<evidence type="ECO:0000256" key="4">
    <source>
        <dbReference type="ARBA" id="ARBA00022692"/>
    </source>
</evidence>
<evidence type="ECO:0000256" key="6">
    <source>
        <dbReference type="ARBA" id="ARBA00023136"/>
    </source>
</evidence>
<accession>D5H5V5</accession>
<reference evidence="9" key="2">
    <citation type="submission" date="2010-04" db="EMBL/GenBank/DDBJ databases">
        <title>Genome sequence of Salinibacter ruber M8.</title>
        <authorList>
            <consortium name="Genoscope"/>
        </authorList>
    </citation>
    <scope>NUCLEOTIDE SEQUENCE [LARGE SCALE GENOMIC DNA]</scope>
    <source>
        <strain evidence="9">M8</strain>
    </source>
</reference>
<evidence type="ECO:0000313" key="9">
    <source>
        <dbReference type="Proteomes" id="UP000000933"/>
    </source>
</evidence>
<dbReference type="Pfam" id="PF07681">
    <property type="entry name" value="DoxX"/>
    <property type="match status" value="1"/>
</dbReference>